<comment type="similarity">
    <text evidence="1">Belongs to the EamA transporter family.</text>
</comment>
<dbReference type="Pfam" id="PF00892">
    <property type="entry name" value="EamA"/>
    <property type="match status" value="1"/>
</dbReference>
<feature type="transmembrane region" description="Helical" evidence="2">
    <location>
        <begin position="236"/>
        <end position="256"/>
    </location>
</feature>
<dbReference type="Proteomes" id="UP000326464">
    <property type="component" value="Unassembled WGS sequence"/>
</dbReference>
<evidence type="ECO:0000313" key="5">
    <source>
        <dbReference type="Proteomes" id="UP000326464"/>
    </source>
</evidence>
<dbReference type="Gene3D" id="1.10.3730.20">
    <property type="match status" value="1"/>
</dbReference>
<comment type="caution">
    <text evidence="4">The sequence shown here is derived from an EMBL/GenBank/DDBJ whole genome shotgun (WGS) entry which is preliminary data.</text>
</comment>
<feature type="transmembrane region" description="Helical" evidence="2">
    <location>
        <begin position="176"/>
        <end position="198"/>
    </location>
</feature>
<reference evidence="5" key="1">
    <citation type="submission" date="2019-07" db="EMBL/GenBank/DDBJ databases">
        <title>Arthrobacter KR32 sp. nov., isolated from mountain cheese made of cows milk.</title>
        <authorList>
            <person name="Flegler A."/>
        </authorList>
    </citation>
    <scope>NUCLEOTIDE SEQUENCE [LARGE SCALE GENOMIC DNA]</scope>
    <source>
        <strain evidence="5">KR32</strain>
    </source>
</reference>
<dbReference type="GO" id="GO:0005886">
    <property type="term" value="C:plasma membrane"/>
    <property type="evidence" value="ECO:0007669"/>
    <property type="project" value="TreeGrafter"/>
</dbReference>
<keyword evidence="5" id="KW-1185">Reference proteome</keyword>
<keyword evidence="2" id="KW-0472">Membrane</keyword>
<dbReference type="AlphaFoldDB" id="A0A7X1TNH2"/>
<feature type="transmembrane region" description="Helical" evidence="2">
    <location>
        <begin position="72"/>
        <end position="90"/>
    </location>
</feature>
<evidence type="ECO:0000259" key="3">
    <source>
        <dbReference type="Pfam" id="PF00892"/>
    </source>
</evidence>
<dbReference type="EMBL" id="VJXX01000002">
    <property type="protein sequence ID" value="MPY10749.1"/>
    <property type="molecule type" value="Genomic_DNA"/>
</dbReference>
<feature type="transmembrane region" description="Helical" evidence="2">
    <location>
        <begin position="96"/>
        <end position="115"/>
    </location>
</feature>
<sequence>MTKLKHAAGDRATGLVTALGGALSNQFGAASGSLAFPVIGPLGVVAVRQIVAAVILLPLVRPRVLDLTRAQWWPVLLLALVFGTMNLTLYLAIDRIGLGLAVTLEFCGPLAVALLTSRTRSSVICAVIAGAGVTAITRPQPTTDYAGIGLALIAACSWAAYILLNRTIGSRISGAQGTATATGVSAALFLPVGVWILLTSRPDAFTLLCAIGAGVLASAVPFLADLVALRRIPTNVFGILMSINPVLAALIGAVLLDEHLGTVESIGIVLIVTANTAALRLSARTTRSATAGAAEG</sequence>
<dbReference type="GO" id="GO:0015565">
    <property type="term" value="F:threonine efflux transmembrane transporter activity"/>
    <property type="evidence" value="ECO:0007669"/>
    <property type="project" value="TreeGrafter"/>
</dbReference>
<protein>
    <submittedName>
        <fullName evidence="4">EamA family transporter</fullName>
    </submittedName>
</protein>
<dbReference type="RefSeq" id="WP_152814340.1">
    <property type="nucleotide sequence ID" value="NZ_VJXX01000002.1"/>
</dbReference>
<evidence type="ECO:0000256" key="1">
    <source>
        <dbReference type="ARBA" id="ARBA00007362"/>
    </source>
</evidence>
<feature type="transmembrane region" description="Helical" evidence="2">
    <location>
        <begin position="262"/>
        <end position="281"/>
    </location>
</feature>
<dbReference type="PANTHER" id="PTHR22911:SF37">
    <property type="entry name" value="THREONINE_HOMOSERINE EXPORTER RHTA"/>
    <property type="match status" value="1"/>
</dbReference>
<feature type="transmembrane region" description="Helical" evidence="2">
    <location>
        <begin position="122"/>
        <end position="139"/>
    </location>
</feature>
<dbReference type="InterPro" id="IPR000620">
    <property type="entry name" value="EamA_dom"/>
</dbReference>
<accession>A0A7X1TNH2</accession>
<gene>
    <name evidence="4" type="ORF">FNH21_08465</name>
</gene>
<evidence type="ECO:0000313" key="4">
    <source>
        <dbReference type="EMBL" id="MPY10749.1"/>
    </source>
</evidence>
<dbReference type="PANTHER" id="PTHR22911">
    <property type="entry name" value="ACYL-MALONYL CONDENSING ENZYME-RELATED"/>
    <property type="match status" value="1"/>
</dbReference>
<dbReference type="SUPFAM" id="SSF103481">
    <property type="entry name" value="Multidrug resistance efflux transporter EmrE"/>
    <property type="match status" value="2"/>
</dbReference>
<feature type="transmembrane region" description="Helical" evidence="2">
    <location>
        <begin position="38"/>
        <end position="60"/>
    </location>
</feature>
<organism evidence="4 5">
    <name type="scientific">Arthrobacter bussei</name>
    <dbReference type="NCBI Taxonomy" id="2594179"/>
    <lineage>
        <taxon>Bacteria</taxon>
        <taxon>Bacillati</taxon>
        <taxon>Actinomycetota</taxon>
        <taxon>Actinomycetes</taxon>
        <taxon>Micrococcales</taxon>
        <taxon>Micrococcaceae</taxon>
        <taxon>Arthrobacter</taxon>
    </lineage>
</organism>
<name>A0A7X1TNH2_9MICC</name>
<feature type="domain" description="EamA" evidence="3">
    <location>
        <begin position="147"/>
        <end position="273"/>
    </location>
</feature>
<dbReference type="OrthoDB" id="9815120at2"/>
<keyword evidence="2" id="KW-0812">Transmembrane</keyword>
<evidence type="ECO:0000256" key="2">
    <source>
        <dbReference type="SAM" id="Phobius"/>
    </source>
</evidence>
<feature type="transmembrane region" description="Helical" evidence="2">
    <location>
        <begin position="204"/>
        <end position="224"/>
    </location>
</feature>
<proteinExistence type="inferred from homology"/>
<keyword evidence="2" id="KW-1133">Transmembrane helix</keyword>
<dbReference type="InterPro" id="IPR037185">
    <property type="entry name" value="EmrE-like"/>
</dbReference>
<feature type="transmembrane region" description="Helical" evidence="2">
    <location>
        <begin position="145"/>
        <end position="164"/>
    </location>
</feature>